<dbReference type="Gene3D" id="3.30.70.600">
    <property type="entry name" value="Ribosomal protein S10 domain"/>
    <property type="match status" value="1"/>
</dbReference>
<organism evidence="7 8">
    <name type="scientific">Kazachstania africana (strain ATCC 22294 / BCRC 22015 / CBS 2517 / CECT 1963 / NBRC 1671 / NRRL Y-8276)</name>
    <name type="common">Yeast</name>
    <name type="synonym">Kluyveromyces africanus</name>
    <dbReference type="NCBI Taxonomy" id="1071382"/>
    <lineage>
        <taxon>Eukaryota</taxon>
        <taxon>Fungi</taxon>
        <taxon>Dikarya</taxon>
        <taxon>Ascomycota</taxon>
        <taxon>Saccharomycotina</taxon>
        <taxon>Saccharomycetes</taxon>
        <taxon>Saccharomycetales</taxon>
        <taxon>Saccharomycetaceae</taxon>
        <taxon>Kazachstania</taxon>
    </lineage>
</organism>
<dbReference type="OrthoDB" id="366214at2759"/>
<sequence>MLHRSIFTRLQSTAAKPIPVNLQAIYHDPLKLPILHGHLKADLQFRSYEIENLKLYTDFIQRVAFYLGIPMTGPKPLPTRRERWTVIRSPFVHAKSKENFERSTHKRLLRVWDTNDDLLEFFIAYITKHSVAGVGLKCNVYKREKVQLDWDHEKIPKIEDNQNDLVNSKIIELLNDPKFK</sequence>
<dbReference type="InParanoid" id="H2AME6"/>
<dbReference type="FunFam" id="3.30.70.600:FF:000003">
    <property type="entry name" value="30S ribosomal protein S10"/>
    <property type="match status" value="1"/>
</dbReference>
<dbReference type="KEGG" id="kaf:KAFR_0A01070"/>
<dbReference type="EMBL" id="HE650821">
    <property type="protein sequence ID" value="CCF55546.1"/>
    <property type="molecule type" value="Genomic_DNA"/>
</dbReference>
<dbReference type="AlphaFoldDB" id="H2AME6"/>
<comment type="similarity">
    <text evidence="1">Belongs to the universal ribosomal protein uS10 family.</text>
</comment>
<dbReference type="HAMAP" id="MF_00508">
    <property type="entry name" value="Ribosomal_uS10"/>
    <property type="match status" value="1"/>
</dbReference>
<dbReference type="InterPro" id="IPR001848">
    <property type="entry name" value="Ribosomal_uS10"/>
</dbReference>
<evidence type="ECO:0000313" key="8">
    <source>
        <dbReference type="Proteomes" id="UP000005220"/>
    </source>
</evidence>
<reference evidence="7 8" key="1">
    <citation type="journal article" date="2011" name="Proc. Natl. Acad. Sci. U.S.A.">
        <title>Evolutionary erosion of yeast sex chromosomes by mating-type switching accidents.</title>
        <authorList>
            <person name="Gordon J.L."/>
            <person name="Armisen D."/>
            <person name="Proux-Wera E."/>
            <person name="Oheigeartaigh S.S."/>
            <person name="Byrne K.P."/>
            <person name="Wolfe K.H."/>
        </authorList>
    </citation>
    <scope>NUCLEOTIDE SEQUENCE [LARGE SCALE GENOMIC DNA]</scope>
    <source>
        <strain evidence="8">ATCC 22294 / BCRC 22015 / CBS 2517 / CECT 1963 / NBRC 1671 / NRRL Y-8276</strain>
    </source>
</reference>
<dbReference type="FunCoup" id="H2AME6">
    <property type="interactions" value="332"/>
</dbReference>
<evidence type="ECO:0000256" key="4">
    <source>
        <dbReference type="ARBA" id="ARBA00035261"/>
    </source>
</evidence>
<dbReference type="NCBIfam" id="TIGR01049">
    <property type="entry name" value="rpsJ_bact"/>
    <property type="match status" value="1"/>
</dbReference>
<dbReference type="SMART" id="SM01403">
    <property type="entry name" value="Ribosomal_S10"/>
    <property type="match status" value="1"/>
</dbReference>
<dbReference type="InterPro" id="IPR036838">
    <property type="entry name" value="Ribosomal_uS10_dom_sf"/>
</dbReference>
<evidence type="ECO:0000313" key="7">
    <source>
        <dbReference type="EMBL" id="CCF55546.1"/>
    </source>
</evidence>
<accession>H2AME6</accession>
<dbReference type="HOGENOM" id="CLU_051208_4_0_1"/>
<evidence type="ECO:0000256" key="3">
    <source>
        <dbReference type="ARBA" id="ARBA00023274"/>
    </source>
</evidence>
<evidence type="ECO:0000256" key="5">
    <source>
        <dbReference type="ARBA" id="ARBA00042916"/>
    </source>
</evidence>
<dbReference type="GO" id="GO:0006412">
    <property type="term" value="P:translation"/>
    <property type="evidence" value="ECO:0007669"/>
    <property type="project" value="InterPro"/>
</dbReference>
<dbReference type="eggNOG" id="KOG3321">
    <property type="taxonomic scope" value="Eukaryota"/>
</dbReference>
<dbReference type="Proteomes" id="UP000005220">
    <property type="component" value="Chromosome 1"/>
</dbReference>
<proteinExistence type="inferred from homology"/>
<dbReference type="RefSeq" id="XP_003954681.1">
    <property type="nucleotide sequence ID" value="XM_003954632.1"/>
</dbReference>
<dbReference type="SUPFAM" id="SSF54999">
    <property type="entry name" value="Ribosomal protein S10"/>
    <property type="match status" value="1"/>
</dbReference>
<dbReference type="GO" id="GO:0005763">
    <property type="term" value="C:mitochondrial small ribosomal subunit"/>
    <property type="evidence" value="ECO:0007669"/>
    <property type="project" value="EnsemblFungi"/>
</dbReference>
<dbReference type="PRINTS" id="PR00971">
    <property type="entry name" value="RIBOSOMALS10"/>
</dbReference>
<dbReference type="PANTHER" id="PTHR11700">
    <property type="entry name" value="30S RIBOSOMAL PROTEIN S10 FAMILY MEMBER"/>
    <property type="match status" value="1"/>
</dbReference>
<dbReference type="STRING" id="1071382.H2AME6"/>
<keyword evidence="2" id="KW-0689">Ribosomal protein</keyword>
<dbReference type="GeneID" id="13886115"/>
<evidence type="ECO:0000256" key="1">
    <source>
        <dbReference type="ARBA" id="ARBA00007102"/>
    </source>
</evidence>
<gene>
    <name evidence="7" type="primary">KAFR0A01070</name>
    <name evidence="7" type="ORF">KAFR_0A01070</name>
</gene>
<name>H2AME6_KAZAF</name>
<protein>
    <recommendedName>
        <fullName evidence="4">Small ribosomal subunit protein uS10m</fullName>
    </recommendedName>
    <alternativeName>
        <fullName evidence="5">37S ribosomal protein S10, mitochondrial</fullName>
    </alternativeName>
</protein>
<dbReference type="InterPro" id="IPR027486">
    <property type="entry name" value="Ribosomal_uS10_dom"/>
</dbReference>
<dbReference type="Pfam" id="PF00338">
    <property type="entry name" value="Ribosomal_S10"/>
    <property type="match status" value="1"/>
</dbReference>
<evidence type="ECO:0000256" key="2">
    <source>
        <dbReference type="ARBA" id="ARBA00022980"/>
    </source>
</evidence>
<keyword evidence="3" id="KW-0687">Ribonucleoprotein</keyword>
<dbReference type="GO" id="GO:0003735">
    <property type="term" value="F:structural constituent of ribosome"/>
    <property type="evidence" value="ECO:0007669"/>
    <property type="project" value="EnsemblFungi"/>
</dbReference>
<evidence type="ECO:0000259" key="6">
    <source>
        <dbReference type="SMART" id="SM01403"/>
    </source>
</evidence>
<keyword evidence="8" id="KW-1185">Reference proteome</keyword>
<feature type="domain" description="Small ribosomal subunit protein uS10" evidence="6">
    <location>
        <begin position="42"/>
        <end position="139"/>
    </location>
</feature>